<comment type="caution">
    <text evidence="1">The sequence shown here is derived from an EMBL/GenBank/DDBJ whole genome shotgun (WGS) entry which is preliminary data.</text>
</comment>
<reference evidence="1" key="1">
    <citation type="journal article" date="2019" name="BMC Genomics">
        <title>A new reference genome for Sorghum bicolor reveals high levels of sequence similarity between sweet and grain genotypes: implications for the genetics of sugar metabolism.</title>
        <authorList>
            <person name="Cooper E.A."/>
            <person name="Brenton Z.W."/>
            <person name="Flinn B.S."/>
            <person name="Jenkins J."/>
            <person name="Shu S."/>
            <person name="Flowers D."/>
            <person name="Luo F."/>
            <person name="Wang Y."/>
            <person name="Xia P."/>
            <person name="Barry K."/>
            <person name="Daum C."/>
            <person name="Lipzen A."/>
            <person name="Yoshinaga Y."/>
            <person name="Schmutz J."/>
            <person name="Saski C."/>
            <person name="Vermerris W."/>
            <person name="Kresovich S."/>
        </authorList>
    </citation>
    <scope>NUCLEOTIDE SEQUENCE</scope>
</reference>
<protein>
    <submittedName>
        <fullName evidence="1">Uncharacterized protein</fullName>
    </submittedName>
</protein>
<accession>A0A921U2B1</accession>
<dbReference type="EMBL" id="CM027689">
    <property type="protein sequence ID" value="KAG0515351.1"/>
    <property type="molecule type" value="Genomic_DNA"/>
</dbReference>
<proteinExistence type="predicted"/>
<name>A0A921U2B1_SORBI</name>
<dbReference type="Proteomes" id="UP000807115">
    <property type="component" value="Chromosome 10"/>
</dbReference>
<evidence type="ECO:0000313" key="1">
    <source>
        <dbReference type="EMBL" id="KAG0515351.1"/>
    </source>
</evidence>
<gene>
    <name evidence="1" type="ORF">BDA96_10G270700</name>
</gene>
<dbReference type="AlphaFoldDB" id="A0A921U2B1"/>
<sequence>MAAWRREENNPWATGDRRFSFPSVVRSVASLARVTAAITHPSVPAERPSASRKDIHRLSLQATAMLRGILEPRRHSRGPCGGADRRCRRQQGVRRRLCLRDWAMVMGVAWLRPAVPATMGSGEAFGTV</sequence>
<organism evidence="1 2">
    <name type="scientific">Sorghum bicolor</name>
    <name type="common">Sorghum</name>
    <name type="synonym">Sorghum vulgare</name>
    <dbReference type="NCBI Taxonomy" id="4558"/>
    <lineage>
        <taxon>Eukaryota</taxon>
        <taxon>Viridiplantae</taxon>
        <taxon>Streptophyta</taxon>
        <taxon>Embryophyta</taxon>
        <taxon>Tracheophyta</taxon>
        <taxon>Spermatophyta</taxon>
        <taxon>Magnoliopsida</taxon>
        <taxon>Liliopsida</taxon>
        <taxon>Poales</taxon>
        <taxon>Poaceae</taxon>
        <taxon>PACMAD clade</taxon>
        <taxon>Panicoideae</taxon>
        <taxon>Andropogonodae</taxon>
        <taxon>Andropogoneae</taxon>
        <taxon>Sorghinae</taxon>
        <taxon>Sorghum</taxon>
    </lineage>
</organism>
<evidence type="ECO:0000313" key="2">
    <source>
        <dbReference type="Proteomes" id="UP000807115"/>
    </source>
</evidence>
<reference evidence="1" key="2">
    <citation type="submission" date="2020-10" db="EMBL/GenBank/DDBJ databases">
        <authorList>
            <person name="Cooper E.A."/>
            <person name="Brenton Z.W."/>
            <person name="Flinn B.S."/>
            <person name="Jenkins J."/>
            <person name="Shu S."/>
            <person name="Flowers D."/>
            <person name="Luo F."/>
            <person name="Wang Y."/>
            <person name="Xia P."/>
            <person name="Barry K."/>
            <person name="Daum C."/>
            <person name="Lipzen A."/>
            <person name="Yoshinaga Y."/>
            <person name="Schmutz J."/>
            <person name="Saski C."/>
            <person name="Vermerris W."/>
            <person name="Kresovich S."/>
        </authorList>
    </citation>
    <scope>NUCLEOTIDE SEQUENCE</scope>
</reference>